<name>A0ABT2Y5E6_9MOLU</name>
<organism evidence="3 4">
    <name type="scientific">Paracholeplasma manati</name>
    <dbReference type="NCBI Taxonomy" id="591373"/>
    <lineage>
        <taxon>Bacteria</taxon>
        <taxon>Bacillati</taxon>
        <taxon>Mycoplasmatota</taxon>
        <taxon>Mollicutes</taxon>
        <taxon>Acholeplasmatales</taxon>
        <taxon>Acholeplasmataceae</taxon>
        <taxon>Paracholeplasma</taxon>
    </lineage>
</organism>
<evidence type="ECO:0000256" key="1">
    <source>
        <dbReference type="ARBA" id="ARBA00004196"/>
    </source>
</evidence>
<proteinExistence type="predicted"/>
<feature type="chain" id="PRO_5046114070" evidence="2">
    <location>
        <begin position="21"/>
        <end position="244"/>
    </location>
</feature>
<keyword evidence="2" id="KW-0732">Signal</keyword>
<dbReference type="InterPro" id="IPR013378">
    <property type="entry name" value="InlB-like_B-rpt"/>
</dbReference>
<reference evidence="3" key="1">
    <citation type="submission" date="2022-09" db="EMBL/GenBank/DDBJ databases">
        <title>Novel Mycoplasma species identified in domestic and wild animals.</title>
        <authorList>
            <person name="Volokhov D.V."/>
            <person name="Furtak V.A."/>
            <person name="Zagorodnyaya T.A."/>
        </authorList>
    </citation>
    <scope>NUCLEOTIDE SEQUENCE</scope>
    <source>
        <strain evidence="3">Oakley</strain>
    </source>
</reference>
<dbReference type="InterPro" id="IPR042229">
    <property type="entry name" value="Listeria/Bacterioides_rpt_sf"/>
</dbReference>
<dbReference type="Proteomes" id="UP001177160">
    <property type="component" value="Unassembled WGS sequence"/>
</dbReference>
<protein>
    <submittedName>
        <fullName evidence="3">InlB B-repeat-containing protein</fullName>
    </submittedName>
</protein>
<dbReference type="PROSITE" id="PS51257">
    <property type="entry name" value="PROKAR_LIPOPROTEIN"/>
    <property type="match status" value="1"/>
</dbReference>
<dbReference type="Gene3D" id="2.60.40.4270">
    <property type="entry name" value="Listeria-Bacteroides repeat domain"/>
    <property type="match status" value="1"/>
</dbReference>
<keyword evidence="4" id="KW-1185">Reference proteome</keyword>
<sequence length="244" mass="27844">MKKILILFVTVLMLSLVGCSDGDPYDSIVSGDFIYTKWSMSEGEIAIIGLSDEGKQKDTLIFPFMLDGFKVTQIGSTFGLKDSGPLIIESANNIYFANSIINVETSIEYLQNNDDIIVNVYLGGLNFDSRMYAWTYNIPNSKVYLEESIYFDLVNSELVYGNFIAANIEYYIDENTLYFVDNAEGTLVNVVPPTPYKDGYEFVGWFKDTDFNQPFNFDEDVIPVKQFDDENKLINITKIYSKWQ</sequence>
<gene>
    <name evidence="3" type="ORF">N7548_03920</name>
</gene>
<dbReference type="RefSeq" id="WP_263608122.1">
    <property type="nucleotide sequence ID" value="NZ_JAOVQM010000002.1"/>
</dbReference>
<dbReference type="Pfam" id="PF09479">
    <property type="entry name" value="Flg_new"/>
    <property type="match status" value="1"/>
</dbReference>
<comment type="subcellular location">
    <subcellularLocation>
        <location evidence="1">Cell envelope</location>
    </subcellularLocation>
</comment>
<comment type="caution">
    <text evidence="3">The sequence shown here is derived from an EMBL/GenBank/DDBJ whole genome shotgun (WGS) entry which is preliminary data.</text>
</comment>
<dbReference type="EMBL" id="JAOVQM010000002">
    <property type="protein sequence ID" value="MCV2231969.1"/>
    <property type="molecule type" value="Genomic_DNA"/>
</dbReference>
<evidence type="ECO:0000256" key="2">
    <source>
        <dbReference type="SAM" id="SignalP"/>
    </source>
</evidence>
<feature type="signal peptide" evidence="2">
    <location>
        <begin position="1"/>
        <end position="20"/>
    </location>
</feature>
<evidence type="ECO:0000313" key="4">
    <source>
        <dbReference type="Proteomes" id="UP001177160"/>
    </source>
</evidence>
<accession>A0ABT2Y5E6</accession>
<evidence type="ECO:0000313" key="3">
    <source>
        <dbReference type="EMBL" id="MCV2231969.1"/>
    </source>
</evidence>